<evidence type="ECO:0000256" key="4">
    <source>
        <dbReference type="ARBA" id="ARBA00022898"/>
    </source>
</evidence>
<dbReference type="GO" id="GO:1901605">
    <property type="term" value="P:alpha-amino acid metabolic process"/>
    <property type="evidence" value="ECO:0007669"/>
    <property type="project" value="UniProtKB-ARBA"/>
</dbReference>
<evidence type="ECO:0000256" key="3">
    <source>
        <dbReference type="ARBA" id="ARBA00022679"/>
    </source>
</evidence>
<comment type="cofactor">
    <cofactor evidence="1">
        <name>pyridoxal 5'-phosphate</name>
        <dbReference type="ChEBI" id="CHEBI:597326"/>
    </cofactor>
</comment>
<dbReference type="NCBIfam" id="TIGR03945">
    <property type="entry name" value="PLP_SbnA_fam"/>
    <property type="match status" value="1"/>
</dbReference>
<dbReference type="SUPFAM" id="SSF53686">
    <property type="entry name" value="Tryptophan synthase beta subunit-like PLP-dependent enzymes"/>
    <property type="match status" value="1"/>
</dbReference>
<dbReference type="PANTHER" id="PTHR10314">
    <property type="entry name" value="CYSTATHIONINE BETA-SYNTHASE"/>
    <property type="match status" value="1"/>
</dbReference>
<organism evidence="6">
    <name type="scientific">Streptomyces sp. SID14436</name>
    <dbReference type="NCBI Taxonomy" id="2706070"/>
    <lineage>
        <taxon>Bacteria</taxon>
        <taxon>Bacillati</taxon>
        <taxon>Actinomycetota</taxon>
        <taxon>Actinomycetes</taxon>
        <taxon>Kitasatosporales</taxon>
        <taxon>Streptomycetaceae</taxon>
        <taxon>Streptomyces</taxon>
    </lineage>
</organism>
<evidence type="ECO:0000313" key="6">
    <source>
        <dbReference type="EMBL" id="NEA89859.1"/>
    </source>
</evidence>
<dbReference type="Pfam" id="PF00291">
    <property type="entry name" value="PALP"/>
    <property type="match status" value="1"/>
</dbReference>
<protein>
    <submittedName>
        <fullName evidence="6">2,3-diaminopropionate biosynthesis protein SbnA</fullName>
    </submittedName>
</protein>
<dbReference type="AlphaFoldDB" id="A0A6G3R286"/>
<evidence type="ECO:0000259" key="5">
    <source>
        <dbReference type="Pfam" id="PF00291"/>
    </source>
</evidence>
<evidence type="ECO:0000256" key="1">
    <source>
        <dbReference type="ARBA" id="ARBA00001933"/>
    </source>
</evidence>
<feature type="domain" description="Tryptophan synthase beta chain-like PALP" evidence="5">
    <location>
        <begin position="14"/>
        <end position="278"/>
    </location>
</feature>
<dbReference type="CDD" id="cd01561">
    <property type="entry name" value="CBS_like"/>
    <property type="match status" value="1"/>
</dbReference>
<comment type="subunit">
    <text evidence="2">Homodimer.</text>
</comment>
<keyword evidence="4" id="KW-0663">Pyridoxal phosphate</keyword>
<dbReference type="RefSeq" id="WP_164335410.1">
    <property type="nucleotide sequence ID" value="NZ_JAAGMD010000790.1"/>
</dbReference>
<reference evidence="6" key="1">
    <citation type="submission" date="2020-01" db="EMBL/GenBank/DDBJ databases">
        <title>Insect and environment-associated Actinomycetes.</title>
        <authorList>
            <person name="Currrie C."/>
            <person name="Chevrette M."/>
            <person name="Carlson C."/>
            <person name="Stubbendieck R."/>
            <person name="Wendt-Pienkowski E."/>
        </authorList>
    </citation>
    <scope>NUCLEOTIDE SEQUENCE</scope>
    <source>
        <strain evidence="6">SID14436</strain>
    </source>
</reference>
<dbReference type="Gene3D" id="3.40.50.1100">
    <property type="match status" value="2"/>
</dbReference>
<name>A0A6G3R286_9ACTN</name>
<dbReference type="InterPro" id="IPR001926">
    <property type="entry name" value="TrpB-like_PALP"/>
</dbReference>
<dbReference type="GO" id="GO:0016740">
    <property type="term" value="F:transferase activity"/>
    <property type="evidence" value="ECO:0007669"/>
    <property type="project" value="UniProtKB-KW"/>
</dbReference>
<keyword evidence="3" id="KW-0808">Transferase</keyword>
<sequence length="327" mass="35121">MTPLHKRLRMIGASVGRTPLLALPDDELNLFAKLEYVNPNGSTKDRSAYWILKNAVERGEITERTTVVESSSGNFATSLATFCRSLGIPFVPVIDANCNALTESVLRSCCERVEKVTDPGPHGHLTARLARVAELREEIPDVYWPNQYANTDAADAHYQTTGNELSGSFARLDYLFVGVGTGGTIAGLSRRIKEQFPAATVVAVDVLGSVALGGEPGRRHIPGLGSSIVPPLVDRAVIDDVVRVSEYETVLGCRSLYADHGLYAGGSTGSVYAAIGRYFAEHPPPAGQRPTTVFLCADRGIPYSQTVYDPAWVERTLSPDAVATATA</sequence>
<gene>
    <name evidence="6" type="primary">sbnA</name>
    <name evidence="6" type="ORF">G3I53_28410</name>
</gene>
<dbReference type="InterPro" id="IPR050214">
    <property type="entry name" value="Cys_Synth/Cystath_Beta-Synth"/>
</dbReference>
<dbReference type="InterPro" id="IPR036052">
    <property type="entry name" value="TrpB-like_PALP_sf"/>
</dbReference>
<comment type="caution">
    <text evidence="6">The sequence shown here is derived from an EMBL/GenBank/DDBJ whole genome shotgun (WGS) entry which is preliminary data.</text>
</comment>
<dbReference type="EMBL" id="JAAGMD010000790">
    <property type="protein sequence ID" value="NEA89859.1"/>
    <property type="molecule type" value="Genomic_DNA"/>
</dbReference>
<proteinExistence type="predicted"/>
<dbReference type="InterPro" id="IPR023927">
    <property type="entry name" value="SbnA"/>
</dbReference>
<accession>A0A6G3R286</accession>
<evidence type="ECO:0000256" key="2">
    <source>
        <dbReference type="ARBA" id="ARBA00011738"/>
    </source>
</evidence>